<proteinExistence type="inferred from homology"/>
<feature type="transmembrane region" description="Helical" evidence="5">
    <location>
        <begin position="129"/>
        <end position="151"/>
    </location>
</feature>
<evidence type="ECO:0000256" key="3">
    <source>
        <dbReference type="ARBA" id="ARBA00022801"/>
    </source>
</evidence>
<dbReference type="SMART" id="SM01208">
    <property type="entry name" value="G5"/>
    <property type="match status" value="1"/>
</dbReference>
<dbReference type="Proteomes" id="UP000504882">
    <property type="component" value="Unassembled WGS sequence"/>
</dbReference>
<feature type="domain" description="G5" evidence="6">
    <location>
        <begin position="318"/>
        <end position="397"/>
    </location>
</feature>
<dbReference type="CDD" id="cd13925">
    <property type="entry name" value="RPF"/>
    <property type="match status" value="1"/>
</dbReference>
<evidence type="ECO:0000313" key="7">
    <source>
        <dbReference type="EMBL" id="TDE93995.1"/>
    </source>
</evidence>
<dbReference type="Pfam" id="PF03990">
    <property type="entry name" value="DUF348"/>
    <property type="match status" value="3"/>
</dbReference>
<reference evidence="7 8" key="1">
    <citation type="submission" date="2019-03" db="EMBL/GenBank/DDBJ databases">
        <title>Genomic features of bacteria from cold environments.</title>
        <authorList>
            <person name="Shen L."/>
        </authorList>
    </citation>
    <scope>NUCLEOTIDE SEQUENCE [LARGE SCALE GENOMIC DNA]</scope>
    <source>
        <strain evidence="8">T3246-1</strain>
    </source>
</reference>
<keyword evidence="5" id="KW-0472">Membrane</keyword>
<sequence>MSGSSLPHPGPRDRRTSVSLFSKKHPEPTPDPTDGTAELEATSAVGPDGGASVDEASSAEQVADSSDDTAAQGASFDDVVAGYATSAQPDAGTTAAFDAPAEAAEAGSDTPAAAARAKRDKPHRGHRRALIGVAAALALVLGTGGVVFASAHKTVDVDVNGEVRTVTTYSGDIEGLLEQEGISTGEHDLIVPALDEALVDGSDVVIRFAQQITFEVNGETTQLWTTAATAGQAVADVAGAGRDIQISASRSMDGRAELELPLVTDGPVVFEVDGTSTTVEIEGEATLDAALEQAGITLSLQDTVAITAREDGTPVVTITRRSYETTVTSEPIAFESVERGTDDLYEGESRVVQEGVDGATVSTFVNQIVDGEVVSTKLLRSEVTDAVAEITEVGTAERPVVRAPEPATGGGSGGSSGGGSTEPDPPASTVGGDVWAALAQCESGGDPTIVSSNGLYHGLYQFSVGTWQSVGGSGLPSQASPAEQTERAQILQARSGWGQWPACSRALGLR</sequence>
<evidence type="ECO:0000256" key="2">
    <source>
        <dbReference type="ARBA" id="ARBA00022729"/>
    </source>
</evidence>
<feature type="region of interest" description="Disordered" evidence="4">
    <location>
        <begin position="396"/>
        <end position="431"/>
    </location>
</feature>
<dbReference type="Gene3D" id="1.10.530.10">
    <property type="match status" value="1"/>
</dbReference>
<keyword evidence="5" id="KW-0812">Transmembrane</keyword>
<dbReference type="Pfam" id="PF06737">
    <property type="entry name" value="Transglycosylas"/>
    <property type="match status" value="1"/>
</dbReference>
<evidence type="ECO:0000256" key="5">
    <source>
        <dbReference type="SAM" id="Phobius"/>
    </source>
</evidence>
<feature type="region of interest" description="Disordered" evidence="4">
    <location>
        <begin position="1"/>
        <end position="73"/>
    </location>
</feature>
<feature type="compositionally biased region" description="Low complexity" evidence="4">
    <location>
        <begin position="100"/>
        <end position="115"/>
    </location>
</feature>
<protein>
    <submittedName>
        <fullName evidence="7">Resuscitation-promoting factor</fullName>
    </submittedName>
</protein>
<keyword evidence="8" id="KW-1185">Reference proteome</keyword>
<evidence type="ECO:0000256" key="4">
    <source>
        <dbReference type="SAM" id="MobiDB-lite"/>
    </source>
</evidence>
<keyword evidence="3" id="KW-0378">Hydrolase</keyword>
<dbReference type="Pfam" id="PF07501">
    <property type="entry name" value="G5"/>
    <property type="match status" value="1"/>
</dbReference>
<dbReference type="SUPFAM" id="SSF53955">
    <property type="entry name" value="Lysozyme-like"/>
    <property type="match status" value="1"/>
</dbReference>
<evidence type="ECO:0000259" key="6">
    <source>
        <dbReference type="PROSITE" id="PS51109"/>
    </source>
</evidence>
<gene>
    <name evidence="7" type="ORF">EXU48_11070</name>
</gene>
<feature type="region of interest" description="Disordered" evidence="4">
    <location>
        <begin position="100"/>
        <end position="125"/>
    </location>
</feature>
<keyword evidence="5" id="KW-1133">Transmembrane helix</keyword>
<dbReference type="EMBL" id="SMNA01000005">
    <property type="protein sequence ID" value="TDE93995.1"/>
    <property type="molecule type" value="Genomic_DNA"/>
</dbReference>
<dbReference type="InterPro" id="IPR011098">
    <property type="entry name" value="G5_dom"/>
</dbReference>
<dbReference type="Gene3D" id="2.20.230.10">
    <property type="entry name" value="Resuscitation-promoting factor rpfb"/>
    <property type="match status" value="1"/>
</dbReference>
<name>A0ABY2E325_9MICO</name>
<feature type="compositionally biased region" description="Basic residues" evidence="4">
    <location>
        <begin position="116"/>
        <end position="125"/>
    </location>
</feature>
<evidence type="ECO:0000256" key="1">
    <source>
        <dbReference type="ARBA" id="ARBA00010830"/>
    </source>
</evidence>
<dbReference type="InterPro" id="IPR007137">
    <property type="entry name" value="DUF348"/>
</dbReference>
<feature type="compositionally biased region" description="Gly residues" evidence="4">
    <location>
        <begin position="408"/>
        <end position="420"/>
    </location>
</feature>
<organism evidence="7 8">
    <name type="scientific">Occultella glacieicola</name>
    <dbReference type="NCBI Taxonomy" id="2518684"/>
    <lineage>
        <taxon>Bacteria</taxon>
        <taxon>Bacillati</taxon>
        <taxon>Actinomycetota</taxon>
        <taxon>Actinomycetes</taxon>
        <taxon>Micrococcales</taxon>
        <taxon>Ruaniaceae</taxon>
        <taxon>Occultella</taxon>
    </lineage>
</organism>
<accession>A0ABY2E325</accession>
<dbReference type="InterPro" id="IPR023346">
    <property type="entry name" value="Lysozyme-like_dom_sf"/>
</dbReference>
<comment type="similarity">
    <text evidence="1">Belongs to the transglycosylase family. Rpf subfamily.</text>
</comment>
<evidence type="ECO:0000313" key="8">
    <source>
        <dbReference type="Proteomes" id="UP000504882"/>
    </source>
</evidence>
<comment type="caution">
    <text evidence="7">The sequence shown here is derived from an EMBL/GenBank/DDBJ whole genome shotgun (WGS) entry which is preliminary data.</text>
</comment>
<keyword evidence="2" id="KW-0732">Signal</keyword>
<dbReference type="PROSITE" id="PS51109">
    <property type="entry name" value="G5"/>
    <property type="match status" value="1"/>
</dbReference>
<dbReference type="InterPro" id="IPR010618">
    <property type="entry name" value="RPF"/>
</dbReference>